<evidence type="ECO:0000313" key="10">
    <source>
        <dbReference type="EMBL" id="NKI41503.1"/>
    </source>
</evidence>
<dbReference type="InterPro" id="IPR023213">
    <property type="entry name" value="CAT-like_dom_sf"/>
</dbReference>
<dbReference type="InterPro" id="IPR014276">
    <property type="entry name" value="2-oxoglutarate_DH_E2"/>
</dbReference>
<feature type="domain" description="Lipoyl-binding" evidence="8">
    <location>
        <begin position="130"/>
        <end position="205"/>
    </location>
</feature>
<dbReference type="SUPFAM" id="SSF52777">
    <property type="entry name" value="CoA-dependent acyltransferases"/>
    <property type="match status" value="1"/>
</dbReference>
<keyword evidence="11" id="KW-1185">Reference proteome</keyword>
<dbReference type="Gene3D" id="3.30.559.10">
    <property type="entry name" value="Chloramphenicol acetyltransferase-like domain"/>
    <property type="match status" value="1"/>
</dbReference>
<keyword evidence="5 6" id="KW-0012">Acyltransferase</keyword>
<evidence type="ECO:0000256" key="6">
    <source>
        <dbReference type="RuleBase" id="RU003423"/>
    </source>
</evidence>
<feature type="domain" description="Lipoyl-binding" evidence="8">
    <location>
        <begin position="2"/>
        <end position="77"/>
    </location>
</feature>
<dbReference type="PROSITE" id="PS50968">
    <property type="entry name" value="BIOTINYL_LIPOYL"/>
    <property type="match status" value="2"/>
</dbReference>
<evidence type="ECO:0000256" key="1">
    <source>
        <dbReference type="ARBA" id="ARBA00001938"/>
    </source>
</evidence>
<dbReference type="InterPro" id="IPR000089">
    <property type="entry name" value="Biotin_lipoyl"/>
</dbReference>
<comment type="cofactor">
    <cofactor evidence="1 6">
        <name>(R)-lipoate</name>
        <dbReference type="ChEBI" id="CHEBI:83088"/>
    </cofactor>
</comment>
<evidence type="ECO:0000256" key="7">
    <source>
        <dbReference type="SAM" id="MobiDB-lite"/>
    </source>
</evidence>
<dbReference type="RefSeq" id="WP_168537835.1">
    <property type="nucleotide sequence ID" value="NZ_JAAWWP010000004.1"/>
</dbReference>
<dbReference type="CDD" id="cd06849">
    <property type="entry name" value="lipoyl_domain"/>
    <property type="match status" value="2"/>
</dbReference>
<evidence type="ECO:0000256" key="4">
    <source>
        <dbReference type="ARBA" id="ARBA00022823"/>
    </source>
</evidence>
<dbReference type="PANTHER" id="PTHR43178:SF5">
    <property type="entry name" value="LIPOAMIDE ACYLTRANSFERASE COMPONENT OF BRANCHED-CHAIN ALPHA-KETO ACID DEHYDROGENASE COMPLEX, MITOCHONDRIAL"/>
    <property type="match status" value="1"/>
</dbReference>
<feature type="compositionally biased region" description="Low complexity" evidence="7">
    <location>
        <begin position="209"/>
        <end position="231"/>
    </location>
</feature>
<dbReference type="InterPro" id="IPR003016">
    <property type="entry name" value="2-oxoA_DH_lipoyl-BS"/>
</dbReference>
<feature type="compositionally biased region" description="Pro residues" evidence="7">
    <location>
        <begin position="247"/>
        <end position="266"/>
    </location>
</feature>
<dbReference type="Gene3D" id="4.10.320.10">
    <property type="entry name" value="E3-binding domain"/>
    <property type="match status" value="1"/>
</dbReference>
<dbReference type="EMBL" id="JAAWWP010000004">
    <property type="protein sequence ID" value="NKI41503.1"/>
    <property type="molecule type" value="Genomic_DNA"/>
</dbReference>
<dbReference type="PROSITE" id="PS00189">
    <property type="entry name" value="LIPOYL"/>
    <property type="match status" value="2"/>
</dbReference>
<feature type="region of interest" description="Disordered" evidence="7">
    <location>
        <begin position="207"/>
        <end position="283"/>
    </location>
</feature>
<dbReference type="Pfam" id="PF00364">
    <property type="entry name" value="Biotin_lipoyl"/>
    <property type="match status" value="2"/>
</dbReference>
<dbReference type="InterPro" id="IPR036625">
    <property type="entry name" value="E3-bd_dom_sf"/>
</dbReference>
<feature type="region of interest" description="Disordered" evidence="7">
    <location>
        <begin position="25"/>
        <end position="146"/>
    </location>
</feature>
<dbReference type="EC" id="2.3.1.-" evidence="6"/>
<feature type="region of interest" description="Disordered" evidence="7">
    <location>
        <begin position="332"/>
        <end position="355"/>
    </location>
</feature>
<proteinExistence type="inferred from homology"/>
<dbReference type="SUPFAM" id="SSF51230">
    <property type="entry name" value="Single hybrid motif"/>
    <property type="match status" value="2"/>
</dbReference>
<organism evidence="10 11">
    <name type="scientific">Streptomyces physcomitrii</name>
    <dbReference type="NCBI Taxonomy" id="2724184"/>
    <lineage>
        <taxon>Bacteria</taxon>
        <taxon>Bacillati</taxon>
        <taxon>Actinomycetota</taxon>
        <taxon>Actinomycetes</taxon>
        <taxon>Kitasatosporales</taxon>
        <taxon>Streptomycetaceae</taxon>
        <taxon>Streptomyces</taxon>
    </lineage>
</organism>
<evidence type="ECO:0000256" key="3">
    <source>
        <dbReference type="ARBA" id="ARBA00022679"/>
    </source>
</evidence>
<dbReference type="InterPro" id="IPR004167">
    <property type="entry name" value="PSBD"/>
</dbReference>
<dbReference type="InterPro" id="IPR001078">
    <property type="entry name" value="2-oxoacid_DH_actylTfrase"/>
</dbReference>
<keyword evidence="4 6" id="KW-0450">Lipoyl</keyword>
<dbReference type="NCBIfam" id="TIGR02927">
    <property type="entry name" value="SucB_Actino"/>
    <property type="match status" value="1"/>
</dbReference>
<dbReference type="InterPro" id="IPR050743">
    <property type="entry name" value="2-oxoacid_DH_E2_comp"/>
</dbReference>
<gene>
    <name evidence="10" type="primary">sucB</name>
    <name evidence="10" type="ORF">HFV08_09675</name>
</gene>
<dbReference type="SUPFAM" id="SSF47005">
    <property type="entry name" value="Peripheral subunit-binding domain of 2-oxo acid dehydrogenase complex"/>
    <property type="match status" value="1"/>
</dbReference>
<feature type="compositionally biased region" description="Low complexity" evidence="7">
    <location>
        <begin position="102"/>
        <end position="111"/>
    </location>
</feature>
<dbReference type="InterPro" id="IPR011053">
    <property type="entry name" value="Single_hybrid_motif"/>
</dbReference>
<keyword evidence="3 6" id="KW-0808">Transferase</keyword>
<reference evidence="10 11" key="1">
    <citation type="submission" date="2020-04" db="EMBL/GenBank/DDBJ databases">
        <title>Phylogenetic Diversity and Antibacterial Activity against Ralstonia solanacearum of Endophytic Actinomycete Isolated from Moss.</title>
        <authorList>
            <person name="Zhuang X."/>
        </authorList>
    </citation>
    <scope>NUCLEOTIDE SEQUENCE [LARGE SCALE GENOMIC DNA]</scope>
    <source>
        <strain evidence="10 11">LD120</strain>
    </source>
</reference>
<accession>A0ABX1GZJ4</accession>
<feature type="compositionally biased region" description="Low complexity" evidence="7">
    <location>
        <begin position="82"/>
        <end position="94"/>
    </location>
</feature>
<evidence type="ECO:0000256" key="5">
    <source>
        <dbReference type="ARBA" id="ARBA00023315"/>
    </source>
</evidence>
<feature type="compositionally biased region" description="Low complexity" evidence="7">
    <location>
        <begin position="332"/>
        <end position="346"/>
    </location>
</feature>
<evidence type="ECO:0000313" key="11">
    <source>
        <dbReference type="Proteomes" id="UP000772196"/>
    </source>
</evidence>
<dbReference type="PANTHER" id="PTHR43178">
    <property type="entry name" value="DIHYDROLIPOAMIDE ACETYLTRANSFERASE COMPONENT OF PYRUVATE DEHYDROGENASE COMPLEX"/>
    <property type="match status" value="1"/>
</dbReference>
<evidence type="ECO:0000256" key="2">
    <source>
        <dbReference type="ARBA" id="ARBA00007317"/>
    </source>
</evidence>
<name>A0ABX1GZJ4_9ACTN</name>
<comment type="similarity">
    <text evidence="2 6">Belongs to the 2-oxoacid dehydrogenase family.</text>
</comment>
<dbReference type="Gene3D" id="2.40.50.100">
    <property type="match status" value="2"/>
</dbReference>
<feature type="domain" description="Peripheral subunit-binding (PSBD)" evidence="9">
    <location>
        <begin position="287"/>
        <end position="324"/>
    </location>
</feature>
<dbReference type="Proteomes" id="UP000772196">
    <property type="component" value="Unassembled WGS sequence"/>
</dbReference>
<dbReference type="PROSITE" id="PS51826">
    <property type="entry name" value="PSBD"/>
    <property type="match status" value="1"/>
</dbReference>
<dbReference type="Pfam" id="PF02817">
    <property type="entry name" value="E3_binding"/>
    <property type="match status" value="1"/>
</dbReference>
<protein>
    <recommendedName>
        <fullName evidence="6">Dihydrolipoamide acetyltransferase component of pyruvate dehydrogenase complex</fullName>
        <ecNumber evidence="6">2.3.1.-</ecNumber>
    </recommendedName>
</protein>
<dbReference type="Pfam" id="PF00198">
    <property type="entry name" value="2-oxoacid_dh"/>
    <property type="match status" value="1"/>
</dbReference>
<sequence>MAVSVTLPALGESVTEGTVTRWLKAEGERVEQDEPLLEVSTDKVDTEIPSPAAGTLSSIKVAEDETVEVGAELALIDDGSGAPAEDSAPAAEQAPAEEPEQPAEAPQAEQSEPAEEAPRQEASGGGSAEGTDVTLPALGESVTEGTVTRWLKQVGDSVEADEPLLEVSTDKVDTEIPAPVAGTLLEITVNEDETAEVGAKLAVIGAEGAAPAAPKQEAPKQEAAPAPAQEAPAEEKPAPAPAAEKPAPAPEKPAPAPARPAAPAPAPAAQAPAAPAPARSAGDEGAYVTPLVRKLAAENGVDLGAVKGTGVGGRIRKQDVLAAAEAARSAAPAPAAAAPSAPRTPALETSPLRGQTVKMTRMRKVIGDNMMKALHEQAQLTSVVEVDITKLMKLRGRAKDSFAAREGVKLSPMPFFVKAAAQALKAYPVVNARINESEGTVTYFDSENIGIAVDSEKGLMTPVIKRAGDLNLAGIAKATAELAGKVRGSKITPDELSGATFTISNTGSRGALFDTIIVPPGQVAILGIGATVRRPVVVDHPDLGETIAIRDMTYVALSYDHRLVDGADAARYLTAVKAILEAGEFEVELGL</sequence>
<feature type="compositionally biased region" description="Low complexity" evidence="7">
    <location>
        <begin position="267"/>
        <end position="278"/>
    </location>
</feature>
<comment type="caution">
    <text evidence="10">The sequence shown here is derived from an EMBL/GenBank/DDBJ whole genome shotgun (WGS) entry which is preliminary data.</text>
</comment>
<evidence type="ECO:0000259" key="8">
    <source>
        <dbReference type="PROSITE" id="PS50968"/>
    </source>
</evidence>
<evidence type="ECO:0000259" key="9">
    <source>
        <dbReference type="PROSITE" id="PS51826"/>
    </source>
</evidence>